<name>A0AAP5M9V3_9CYAN</name>
<sequence length="87" mass="9747">MNADNRIMVRVNTAKKDAFMKKVKQEGKSASEVLLELIDGYLGVSVKNQELEELKQGLREEIKKELKQEFGGEIALLKQQLLGESAA</sequence>
<proteinExistence type="predicted"/>
<protein>
    <submittedName>
        <fullName evidence="1">Uncharacterized protein</fullName>
    </submittedName>
</protein>
<evidence type="ECO:0000313" key="2">
    <source>
        <dbReference type="Proteomes" id="UP000667802"/>
    </source>
</evidence>
<keyword evidence="2" id="KW-1185">Reference proteome</keyword>
<dbReference type="AlphaFoldDB" id="A0AAP5M9V3"/>
<dbReference type="EMBL" id="JAALHA020000035">
    <property type="protein sequence ID" value="MDR9900546.1"/>
    <property type="molecule type" value="Genomic_DNA"/>
</dbReference>
<dbReference type="Proteomes" id="UP000667802">
    <property type="component" value="Unassembled WGS sequence"/>
</dbReference>
<evidence type="ECO:0000313" key="1">
    <source>
        <dbReference type="EMBL" id="MDR9900546.1"/>
    </source>
</evidence>
<reference evidence="2" key="1">
    <citation type="journal article" date="2021" name="Science">
        <title>Hunting the eagle killer: A cyanobacterial neurotoxin causes vacuolar myelinopathy.</title>
        <authorList>
            <person name="Breinlinger S."/>
            <person name="Phillips T.J."/>
            <person name="Haram B.N."/>
            <person name="Mares J."/>
            <person name="Martinez Yerena J.A."/>
            <person name="Hrouzek P."/>
            <person name="Sobotka R."/>
            <person name="Henderson W.M."/>
            <person name="Schmieder P."/>
            <person name="Williams S.M."/>
            <person name="Lauderdale J.D."/>
            <person name="Wilde H.D."/>
            <person name="Gerrin W."/>
            <person name="Kust A."/>
            <person name="Washington J.W."/>
            <person name="Wagner C."/>
            <person name="Geier B."/>
            <person name="Liebeke M."/>
            <person name="Enke H."/>
            <person name="Niedermeyer T.H.J."/>
            <person name="Wilde S.B."/>
        </authorList>
    </citation>
    <scope>NUCLEOTIDE SEQUENCE [LARGE SCALE GENOMIC DNA]</scope>
    <source>
        <strain evidence="2">Thurmond2011</strain>
    </source>
</reference>
<dbReference type="RefSeq" id="WP_208344193.1">
    <property type="nucleotide sequence ID" value="NZ_CAWQFN010000482.1"/>
</dbReference>
<comment type="caution">
    <text evidence="1">The sequence shown here is derived from an EMBL/GenBank/DDBJ whole genome shotgun (WGS) entry which is preliminary data.</text>
</comment>
<accession>A0AAP5M9V3</accession>
<gene>
    <name evidence="1" type="ORF">G7B40_039335</name>
</gene>
<organism evidence="1 2">
    <name type="scientific">Aetokthonos hydrillicola Thurmond2011</name>
    <dbReference type="NCBI Taxonomy" id="2712845"/>
    <lineage>
        <taxon>Bacteria</taxon>
        <taxon>Bacillati</taxon>
        <taxon>Cyanobacteriota</taxon>
        <taxon>Cyanophyceae</taxon>
        <taxon>Nostocales</taxon>
        <taxon>Hapalosiphonaceae</taxon>
        <taxon>Aetokthonos</taxon>
    </lineage>
</organism>